<name>V2WJI9_MONRO</name>
<proteinExistence type="predicted"/>
<dbReference type="OrthoDB" id="3067719at2759"/>
<organism evidence="2 3">
    <name type="scientific">Moniliophthora roreri (strain MCA 2997)</name>
    <name type="common">Cocoa frosty pod rot fungus</name>
    <name type="synonym">Crinipellis roreri</name>
    <dbReference type="NCBI Taxonomy" id="1381753"/>
    <lineage>
        <taxon>Eukaryota</taxon>
        <taxon>Fungi</taxon>
        <taxon>Dikarya</taxon>
        <taxon>Basidiomycota</taxon>
        <taxon>Agaricomycotina</taxon>
        <taxon>Agaricomycetes</taxon>
        <taxon>Agaricomycetidae</taxon>
        <taxon>Agaricales</taxon>
        <taxon>Marasmiineae</taxon>
        <taxon>Marasmiaceae</taxon>
        <taxon>Moniliophthora</taxon>
    </lineage>
</organism>
<keyword evidence="3" id="KW-1185">Reference proteome</keyword>
<sequence>MPSNPTPIYAHASTRRHPVNLHLDLPPHSPPQQGPPAQIQAVQPPARPPSRSEFLLRETLLKDGEGREKERRRRLSLSGNEGQPSVRHERRSSSGTNDMPTPRQRRLSLNRSVTDGDLNLHPRSKSPLPLPPSLPLTPHEQILRARLERVLSASSMHSQSLQTDTYEEMRVFSPKPRKDEMPQYLPTPVSAGGASPVQKTGDFFASENNRSTSRTRSRTEPVPTPLSPPTPSSSHPRRPSLSYHGGHSTVASSRSPPSPMAPKKKFTLGLETVPSMSDLRGRGRSRRDSGMEMVTPPPTPPPAAFHLNLTFTPIRPPHHPSSPKANSFDAHTASAHCRQLPGYVSFASVDGLGEPESSEVESEVEEIRRRDRNKGRWLGIF</sequence>
<evidence type="ECO:0000313" key="2">
    <source>
        <dbReference type="EMBL" id="ESK87018.1"/>
    </source>
</evidence>
<protein>
    <submittedName>
        <fullName evidence="2">Uncharacterized protein</fullName>
    </submittedName>
</protein>
<evidence type="ECO:0000256" key="1">
    <source>
        <dbReference type="SAM" id="MobiDB-lite"/>
    </source>
</evidence>
<gene>
    <name evidence="2" type="ORF">Moror_11978</name>
</gene>
<dbReference type="EMBL" id="AWSO01000852">
    <property type="protein sequence ID" value="ESK87018.1"/>
    <property type="molecule type" value="Genomic_DNA"/>
</dbReference>
<comment type="caution">
    <text evidence="2">The sequence shown here is derived from an EMBL/GenBank/DDBJ whole genome shotgun (WGS) entry which is preliminary data.</text>
</comment>
<dbReference type="HOGENOM" id="CLU_639647_0_0_1"/>
<dbReference type="Proteomes" id="UP000017559">
    <property type="component" value="Unassembled WGS sequence"/>
</dbReference>
<dbReference type="KEGG" id="mrr:Moror_11978"/>
<feature type="region of interest" description="Disordered" evidence="1">
    <location>
        <begin position="175"/>
        <end position="300"/>
    </location>
</feature>
<reference evidence="2 3" key="1">
    <citation type="journal article" date="2014" name="BMC Genomics">
        <title>Genome and secretome analysis of the hemibiotrophic fungal pathogen, Moniliophthora roreri, which causes frosty pod rot disease of cacao: mechanisms of the biotrophic and necrotrophic phases.</title>
        <authorList>
            <person name="Meinhardt L.W."/>
            <person name="Costa G.G.L."/>
            <person name="Thomazella D.P.T."/>
            <person name="Teixeira P.J.P.L."/>
            <person name="Carazzolle M.F."/>
            <person name="Schuster S.C."/>
            <person name="Carlson J.E."/>
            <person name="Guiltinan M.J."/>
            <person name="Mieczkowski P."/>
            <person name="Farmer A."/>
            <person name="Ramaraj T."/>
            <person name="Crozier J."/>
            <person name="Davis R.E."/>
            <person name="Shao J."/>
            <person name="Melnick R.L."/>
            <person name="Pereira G.A.G."/>
            <person name="Bailey B.A."/>
        </authorList>
    </citation>
    <scope>NUCLEOTIDE SEQUENCE [LARGE SCALE GENOMIC DNA]</scope>
    <source>
        <strain evidence="2 3">MCA 2997</strain>
    </source>
</reference>
<dbReference type="AlphaFoldDB" id="V2WJI9"/>
<feature type="compositionally biased region" description="Pro residues" evidence="1">
    <location>
        <begin position="222"/>
        <end position="231"/>
    </location>
</feature>
<evidence type="ECO:0000313" key="3">
    <source>
        <dbReference type="Proteomes" id="UP000017559"/>
    </source>
</evidence>
<dbReference type="STRING" id="1381753.V2WJI9"/>
<feature type="compositionally biased region" description="Basic and acidic residues" evidence="1">
    <location>
        <begin position="54"/>
        <end position="69"/>
    </location>
</feature>
<feature type="compositionally biased region" description="Low complexity" evidence="1">
    <location>
        <begin position="35"/>
        <end position="44"/>
    </location>
</feature>
<accession>V2WJI9</accession>
<feature type="region of interest" description="Disordered" evidence="1">
    <location>
        <begin position="1"/>
        <end position="136"/>
    </location>
</feature>